<dbReference type="InterPro" id="IPR040661">
    <property type="entry name" value="LZ3wCH"/>
</dbReference>
<feature type="coiled-coil region" evidence="6">
    <location>
        <begin position="84"/>
        <end position="125"/>
    </location>
</feature>
<dbReference type="AlphaFoldDB" id="A0A132NS24"/>
<comment type="similarity">
    <text evidence="2 5">Belongs to the MND1 family.</text>
</comment>
<dbReference type="Pfam" id="PF03962">
    <property type="entry name" value="Mnd1"/>
    <property type="match status" value="1"/>
</dbReference>
<dbReference type="Pfam" id="PF18517">
    <property type="entry name" value="LZ3wCH"/>
    <property type="match status" value="1"/>
</dbReference>
<comment type="function">
    <text evidence="5">Required for proper homologous chromosome pairing and efficient cross-over and intragenic recombination during meiosis.</text>
</comment>
<keyword evidence="4 5" id="KW-0539">Nucleus</keyword>
<proteinExistence type="inferred from homology"/>
<dbReference type="PIRSF" id="PIRSF026991">
    <property type="entry name" value="Mnd1"/>
    <property type="match status" value="1"/>
</dbReference>
<organism evidence="9 10">
    <name type="scientific">Giardia duodenalis assemblage B</name>
    <dbReference type="NCBI Taxonomy" id="1394984"/>
    <lineage>
        <taxon>Eukaryota</taxon>
        <taxon>Metamonada</taxon>
        <taxon>Diplomonadida</taxon>
        <taxon>Hexamitidae</taxon>
        <taxon>Giardiinae</taxon>
        <taxon>Giardia</taxon>
    </lineage>
</organism>
<evidence type="ECO:0000256" key="3">
    <source>
        <dbReference type="ARBA" id="ARBA00023054"/>
    </source>
</evidence>
<dbReference type="EMBL" id="JXTI01000095">
    <property type="protein sequence ID" value="KWX12881.1"/>
    <property type="molecule type" value="Genomic_DNA"/>
</dbReference>
<dbReference type="VEuPathDB" id="GiardiaDB:QR46_3150"/>
<sequence length="203" mass="23293">MAPKGTSLDEKKDKLLEEMLKRGEIYSNKTIETLSKPTGISTMVIKNVLQALVNEDLVDTDKIGASTYYWCFASKRSQTARTELARLQKALEEQTNFIDKATARIEELKVGRDETEERSSLLKEKLALQVKLEEQRSTFRDLLKNDPDVAQKLRNYTDIAKQEANVWTDNIFGLQKYMLTKLQMEKKAVSSVLEITGDFDYLE</sequence>
<comment type="subcellular location">
    <subcellularLocation>
        <location evidence="1 5">Nucleus</location>
    </subcellularLocation>
</comment>
<evidence type="ECO:0000256" key="4">
    <source>
        <dbReference type="ARBA" id="ARBA00023242"/>
    </source>
</evidence>
<dbReference type="OrthoDB" id="273345at2759"/>
<dbReference type="GO" id="GO:0003690">
    <property type="term" value="F:double-stranded DNA binding"/>
    <property type="evidence" value="ECO:0007669"/>
    <property type="project" value="InterPro"/>
</dbReference>
<reference evidence="9 10" key="1">
    <citation type="journal article" date="2015" name="Mol. Biochem. Parasitol.">
        <title>Identification of polymorphic genes for use in assemblage B genotyping assays through comparative genomics of multiple assemblage B Giardia duodenalis isolates.</title>
        <authorList>
            <person name="Wielinga C."/>
            <person name="Thompson R.C."/>
            <person name="Monis P."/>
            <person name="Ryan U."/>
        </authorList>
    </citation>
    <scope>NUCLEOTIDE SEQUENCE [LARGE SCALE GENOMIC DNA]</scope>
    <source>
        <strain evidence="9 10">BAH15c1</strain>
    </source>
</reference>
<feature type="domain" description="Leucine zipper with capping helix" evidence="8">
    <location>
        <begin position="150"/>
        <end position="202"/>
    </location>
</feature>
<accession>A0A132NS24</accession>
<dbReference type="InterPro" id="IPR005647">
    <property type="entry name" value="Mnd1"/>
</dbReference>
<feature type="domain" description="Mnd1 HTH" evidence="7">
    <location>
        <begin position="16"/>
        <end position="73"/>
    </location>
</feature>
<gene>
    <name evidence="9" type="ORF">QR46_3150</name>
</gene>
<dbReference type="InterPro" id="IPR040453">
    <property type="entry name" value="Mnd1_HTH"/>
</dbReference>
<name>A0A132NS24_GIAIN</name>
<dbReference type="GO" id="GO:0007131">
    <property type="term" value="P:reciprocal meiotic recombination"/>
    <property type="evidence" value="ECO:0007669"/>
    <property type="project" value="InterPro"/>
</dbReference>
<dbReference type="Proteomes" id="UP000070089">
    <property type="component" value="Unassembled WGS sequence"/>
</dbReference>
<dbReference type="SUPFAM" id="SSF46785">
    <property type="entry name" value="Winged helix' DNA-binding domain"/>
    <property type="match status" value="1"/>
</dbReference>
<evidence type="ECO:0000256" key="5">
    <source>
        <dbReference type="PIRNR" id="PIRNR026991"/>
    </source>
</evidence>
<comment type="caution">
    <text evidence="9">The sequence shown here is derived from an EMBL/GenBank/DDBJ whole genome shotgun (WGS) entry which is preliminary data.</text>
</comment>
<evidence type="ECO:0000256" key="2">
    <source>
        <dbReference type="ARBA" id="ARBA00005981"/>
    </source>
</evidence>
<evidence type="ECO:0000259" key="8">
    <source>
        <dbReference type="Pfam" id="PF18517"/>
    </source>
</evidence>
<evidence type="ECO:0000313" key="10">
    <source>
        <dbReference type="Proteomes" id="UP000070089"/>
    </source>
</evidence>
<protein>
    <submittedName>
        <fullName evidence="9">Mnd1</fullName>
    </submittedName>
</protein>
<dbReference type="InterPro" id="IPR036390">
    <property type="entry name" value="WH_DNA-bd_sf"/>
</dbReference>
<evidence type="ECO:0000256" key="6">
    <source>
        <dbReference type="SAM" id="Coils"/>
    </source>
</evidence>
<evidence type="ECO:0000313" key="9">
    <source>
        <dbReference type="EMBL" id="KWX12881.1"/>
    </source>
</evidence>
<evidence type="ECO:0000259" key="7">
    <source>
        <dbReference type="Pfam" id="PF03962"/>
    </source>
</evidence>
<evidence type="ECO:0000256" key="1">
    <source>
        <dbReference type="ARBA" id="ARBA00004123"/>
    </source>
</evidence>
<dbReference type="GO" id="GO:0005634">
    <property type="term" value="C:nucleus"/>
    <property type="evidence" value="ECO:0007669"/>
    <property type="project" value="UniProtKB-SubCell"/>
</dbReference>
<keyword evidence="3 6" id="KW-0175">Coiled coil</keyword>